<protein>
    <recommendedName>
        <fullName evidence="4">Large ribosomal subunit protein uL2</fullName>
    </recommendedName>
    <alternativeName>
        <fullName evidence="5">60S ribosomal protein L8</fullName>
    </alternativeName>
</protein>
<dbReference type="InterPro" id="IPR014726">
    <property type="entry name" value="Ribosomal_uL2_dom3"/>
</dbReference>
<name>A0A1A6H0H4_NEOLE</name>
<evidence type="ECO:0000256" key="2">
    <source>
        <dbReference type="ARBA" id="ARBA00022980"/>
    </source>
</evidence>
<dbReference type="OrthoDB" id="9623191at2759"/>
<comment type="subunit">
    <text evidence="6">Component of the large ribosomal subunit. Interacts with CRY1.</text>
</comment>
<keyword evidence="9" id="KW-1185">Reference proteome</keyword>
<dbReference type="STRING" id="56216.A0A1A6H0H4"/>
<dbReference type="GO" id="GO:0022625">
    <property type="term" value="C:cytosolic large ribosomal subunit"/>
    <property type="evidence" value="ECO:0007669"/>
    <property type="project" value="TreeGrafter"/>
</dbReference>
<dbReference type="PANTHER" id="PTHR13691">
    <property type="entry name" value="RIBOSOMAL PROTEIN L2"/>
    <property type="match status" value="1"/>
</dbReference>
<dbReference type="GO" id="GO:0003735">
    <property type="term" value="F:structural constituent of ribosome"/>
    <property type="evidence" value="ECO:0007669"/>
    <property type="project" value="InterPro"/>
</dbReference>
<dbReference type="InterPro" id="IPR008991">
    <property type="entry name" value="Translation_prot_SH3-like_sf"/>
</dbReference>
<comment type="caution">
    <text evidence="8">The sequence shown here is derived from an EMBL/GenBank/DDBJ whole genome shotgun (WGS) entry which is preliminary data.</text>
</comment>
<reference evidence="8 9" key="1">
    <citation type="submission" date="2016-06" db="EMBL/GenBank/DDBJ databases">
        <title>The Draft Genome Sequence and Annotation of the Desert Woodrat Neotoma lepida.</title>
        <authorList>
            <person name="Campbell M."/>
            <person name="Oakeson K.F."/>
            <person name="Yandell M."/>
            <person name="Halpert J.R."/>
            <person name="Dearing D."/>
        </authorList>
    </citation>
    <scope>NUCLEOTIDE SEQUENCE [LARGE SCALE GENOMIC DNA]</scope>
    <source>
        <strain evidence="8">417</strain>
        <tissue evidence="8">Liver</tissue>
    </source>
</reference>
<feature type="domain" description="Large ribosomal subunit protein uL2 C-terminal" evidence="7">
    <location>
        <begin position="2"/>
        <end position="104"/>
    </location>
</feature>
<comment type="similarity">
    <text evidence="1">Belongs to the universal ribosomal protein uL2 family.</text>
</comment>
<evidence type="ECO:0000259" key="7">
    <source>
        <dbReference type="SMART" id="SM01382"/>
    </source>
</evidence>
<dbReference type="Gene3D" id="4.10.950.10">
    <property type="entry name" value="Ribosomal protein L2, domain 3"/>
    <property type="match status" value="1"/>
</dbReference>
<evidence type="ECO:0000313" key="8">
    <source>
        <dbReference type="EMBL" id="OBS71117.1"/>
    </source>
</evidence>
<evidence type="ECO:0000313" key="9">
    <source>
        <dbReference type="Proteomes" id="UP000092124"/>
    </source>
</evidence>
<evidence type="ECO:0000256" key="5">
    <source>
        <dbReference type="ARBA" id="ARBA00035350"/>
    </source>
</evidence>
<sequence>MCCPEKKPGDRGKLARASLNYAVVISHNLEIKSGEKLLLGSKKSYVVASESIIEKPILKYKAKSSCLPHFRSVAMNPVEHPFGGGNHQHHEKRCPLLGTKWAPLMPTVLDNYMEPSCTKESNRTQELI</sequence>
<gene>
    <name evidence="8" type="ORF">A6R68_00342</name>
</gene>
<dbReference type="Pfam" id="PF03947">
    <property type="entry name" value="Ribosomal_L2_C"/>
    <property type="match status" value="1"/>
</dbReference>
<dbReference type="GO" id="GO:0003723">
    <property type="term" value="F:RNA binding"/>
    <property type="evidence" value="ECO:0007669"/>
    <property type="project" value="TreeGrafter"/>
</dbReference>
<dbReference type="AlphaFoldDB" id="A0A1A6H0H4"/>
<dbReference type="EMBL" id="LZPO01065344">
    <property type="protein sequence ID" value="OBS71117.1"/>
    <property type="molecule type" value="Genomic_DNA"/>
</dbReference>
<keyword evidence="3" id="KW-0687">Ribonucleoprotein</keyword>
<evidence type="ECO:0000256" key="1">
    <source>
        <dbReference type="ARBA" id="ARBA00005636"/>
    </source>
</evidence>
<proteinExistence type="inferred from homology"/>
<dbReference type="SMART" id="SM01382">
    <property type="entry name" value="Ribosomal_L2_C"/>
    <property type="match status" value="1"/>
</dbReference>
<dbReference type="GO" id="GO:0002181">
    <property type="term" value="P:cytoplasmic translation"/>
    <property type="evidence" value="ECO:0007669"/>
    <property type="project" value="TreeGrafter"/>
</dbReference>
<feature type="non-terminal residue" evidence="8">
    <location>
        <position position="128"/>
    </location>
</feature>
<keyword evidence="2" id="KW-0689">Ribosomal protein</keyword>
<evidence type="ECO:0000256" key="4">
    <source>
        <dbReference type="ARBA" id="ARBA00035242"/>
    </source>
</evidence>
<dbReference type="Proteomes" id="UP000092124">
    <property type="component" value="Unassembled WGS sequence"/>
</dbReference>
<accession>A0A1A6H0H4</accession>
<dbReference type="InterPro" id="IPR022669">
    <property type="entry name" value="Ribosomal_uL2_C"/>
</dbReference>
<dbReference type="InterPro" id="IPR002171">
    <property type="entry name" value="Ribosomal_uL2"/>
</dbReference>
<evidence type="ECO:0000256" key="6">
    <source>
        <dbReference type="ARBA" id="ARBA00047039"/>
    </source>
</evidence>
<dbReference type="SUPFAM" id="SSF50104">
    <property type="entry name" value="Translation proteins SH3-like domain"/>
    <property type="match status" value="1"/>
</dbReference>
<dbReference type="PANTHER" id="PTHR13691:SF16">
    <property type="entry name" value="LARGE RIBOSOMAL SUBUNIT PROTEIN UL2"/>
    <property type="match status" value="1"/>
</dbReference>
<organism evidence="8 9">
    <name type="scientific">Neotoma lepida</name>
    <name type="common">Desert woodrat</name>
    <dbReference type="NCBI Taxonomy" id="56216"/>
    <lineage>
        <taxon>Eukaryota</taxon>
        <taxon>Metazoa</taxon>
        <taxon>Chordata</taxon>
        <taxon>Craniata</taxon>
        <taxon>Vertebrata</taxon>
        <taxon>Euteleostomi</taxon>
        <taxon>Mammalia</taxon>
        <taxon>Eutheria</taxon>
        <taxon>Euarchontoglires</taxon>
        <taxon>Glires</taxon>
        <taxon>Rodentia</taxon>
        <taxon>Myomorpha</taxon>
        <taxon>Muroidea</taxon>
        <taxon>Cricetidae</taxon>
        <taxon>Neotominae</taxon>
        <taxon>Neotoma</taxon>
    </lineage>
</organism>
<evidence type="ECO:0000256" key="3">
    <source>
        <dbReference type="ARBA" id="ARBA00023274"/>
    </source>
</evidence>